<dbReference type="EMBL" id="QWEC01000263">
    <property type="protein sequence ID" value="RII95934.1"/>
    <property type="molecule type" value="Genomic_DNA"/>
</dbReference>
<proteinExistence type="predicted"/>
<accession>A0A399NPP4</accession>
<feature type="transmembrane region" description="Helical" evidence="1">
    <location>
        <begin position="35"/>
        <end position="54"/>
    </location>
</feature>
<evidence type="ECO:0000313" key="2">
    <source>
        <dbReference type="EMBL" id="RII95934.1"/>
    </source>
</evidence>
<organism evidence="2 3">
    <name type="scientific">Clavibacter michiganensis</name>
    <dbReference type="NCBI Taxonomy" id="28447"/>
    <lineage>
        <taxon>Bacteria</taxon>
        <taxon>Bacillati</taxon>
        <taxon>Actinomycetota</taxon>
        <taxon>Actinomycetes</taxon>
        <taxon>Micrococcales</taxon>
        <taxon>Microbacteriaceae</taxon>
        <taxon>Clavibacter</taxon>
    </lineage>
</organism>
<reference evidence="2 3" key="1">
    <citation type="submission" date="2018-08" db="EMBL/GenBank/DDBJ databases">
        <title>Genome Sequence of Clavibacter michiganensis Subspecies type strains, and the Atypical Peach-Colored Strains Isolated from Tomato.</title>
        <authorList>
            <person name="Osdaghi E."/>
            <person name="Portier P."/>
            <person name="Briand M."/>
            <person name="Jacques M.-A."/>
        </authorList>
    </citation>
    <scope>NUCLEOTIDE SEQUENCE [LARGE SCALE GENOMIC DNA]</scope>
    <source>
        <strain evidence="2 3">CFBP 7493</strain>
    </source>
</reference>
<name>A0A399NPP4_9MICO</name>
<comment type="caution">
    <text evidence="2">The sequence shown here is derived from an EMBL/GenBank/DDBJ whole genome shotgun (WGS) entry which is preliminary data.</text>
</comment>
<dbReference type="RefSeq" id="WP_043587530.1">
    <property type="nucleotide sequence ID" value="NZ_QWEC01000263.1"/>
</dbReference>
<dbReference type="Proteomes" id="UP000266298">
    <property type="component" value="Unassembled WGS sequence"/>
</dbReference>
<keyword evidence="1" id="KW-1133">Transmembrane helix</keyword>
<sequence length="64" mass="7110">MTTPHRIVFATTLVITMGLLIAGVILLATSDFEDIRGRALCVAATGIGLAYVLMRRVQRRRPRR</sequence>
<dbReference type="AlphaFoldDB" id="A0A399NPP4"/>
<protein>
    <submittedName>
        <fullName evidence="2">Uncharacterized protein</fullName>
    </submittedName>
</protein>
<keyword evidence="1" id="KW-0812">Transmembrane</keyword>
<feature type="transmembrane region" description="Helical" evidence="1">
    <location>
        <begin position="7"/>
        <end position="29"/>
    </location>
</feature>
<evidence type="ECO:0000313" key="3">
    <source>
        <dbReference type="Proteomes" id="UP000266298"/>
    </source>
</evidence>
<evidence type="ECO:0000256" key="1">
    <source>
        <dbReference type="SAM" id="Phobius"/>
    </source>
</evidence>
<gene>
    <name evidence="2" type="ORF">DZF96_13260</name>
</gene>
<keyword evidence="1" id="KW-0472">Membrane</keyword>